<keyword evidence="2" id="KW-0812">Transmembrane</keyword>
<feature type="compositionally biased region" description="Basic and acidic residues" evidence="1">
    <location>
        <begin position="213"/>
        <end position="230"/>
    </location>
</feature>
<feature type="compositionally biased region" description="Basic and acidic residues" evidence="1">
    <location>
        <begin position="168"/>
        <end position="183"/>
    </location>
</feature>
<feature type="compositionally biased region" description="Basic and acidic residues" evidence="1">
    <location>
        <begin position="251"/>
        <end position="261"/>
    </location>
</feature>
<evidence type="ECO:0000256" key="1">
    <source>
        <dbReference type="SAM" id="MobiDB-lite"/>
    </source>
</evidence>
<dbReference type="SUPFAM" id="SSF49764">
    <property type="entry name" value="HSP20-like chaperones"/>
    <property type="match status" value="1"/>
</dbReference>
<keyword evidence="4" id="KW-1185">Reference proteome</keyword>
<gene>
    <name evidence="3" type="ORF">VNO78_07321</name>
</gene>
<dbReference type="EMBL" id="JAYMYS010000002">
    <property type="protein sequence ID" value="KAK7405713.1"/>
    <property type="molecule type" value="Genomic_DNA"/>
</dbReference>
<accession>A0AAN9XS01</accession>
<comment type="caution">
    <text evidence="3">The sequence shown here is derived from an EMBL/GenBank/DDBJ whole genome shotgun (WGS) entry which is preliminary data.</text>
</comment>
<evidence type="ECO:0000313" key="3">
    <source>
        <dbReference type="EMBL" id="KAK7405713.1"/>
    </source>
</evidence>
<feature type="region of interest" description="Disordered" evidence="1">
    <location>
        <begin position="148"/>
        <end position="272"/>
    </location>
</feature>
<protein>
    <recommendedName>
        <fullName evidence="5">SHSP domain-containing protein</fullName>
    </recommendedName>
</protein>
<proteinExistence type="predicted"/>
<keyword evidence="2" id="KW-0472">Membrane</keyword>
<dbReference type="AlphaFoldDB" id="A0AAN9XS01"/>
<evidence type="ECO:0000313" key="4">
    <source>
        <dbReference type="Proteomes" id="UP001386955"/>
    </source>
</evidence>
<sequence length="324" mass="36086">MEVSTNLQSNLNYEDCQPKLEIMETPESHIMLVHLPGYAEDDIGAHFEYDYRRVRVFGGRSLGDNRSIRFNIVYAVPWNCDVNNLKGMFQGENYSVIMPKATISSEVSDKNAPKSISDDERDEMETCEEPKSIIEDQKYVDEALTAPKATSDSMPQKGEEGTSQDAKNQTREIFESGEKKRVESGNACESGKPPQKGERENVMDETSFITENGKGKGKEKVEINDVESPKGKGKKKVEHVMDETSFITENGKGKGKEKMEMNDVGSSKGKGIKKVADSASHVVTSLVKRFNEEDMHVLLYASATVLTLALGVYVSYKVRSSARQ</sequence>
<organism evidence="3 4">
    <name type="scientific">Psophocarpus tetragonolobus</name>
    <name type="common">Winged bean</name>
    <name type="synonym">Dolichos tetragonolobus</name>
    <dbReference type="NCBI Taxonomy" id="3891"/>
    <lineage>
        <taxon>Eukaryota</taxon>
        <taxon>Viridiplantae</taxon>
        <taxon>Streptophyta</taxon>
        <taxon>Embryophyta</taxon>
        <taxon>Tracheophyta</taxon>
        <taxon>Spermatophyta</taxon>
        <taxon>Magnoliopsida</taxon>
        <taxon>eudicotyledons</taxon>
        <taxon>Gunneridae</taxon>
        <taxon>Pentapetalae</taxon>
        <taxon>rosids</taxon>
        <taxon>fabids</taxon>
        <taxon>Fabales</taxon>
        <taxon>Fabaceae</taxon>
        <taxon>Papilionoideae</taxon>
        <taxon>50 kb inversion clade</taxon>
        <taxon>NPAAA clade</taxon>
        <taxon>indigoferoid/millettioid clade</taxon>
        <taxon>Phaseoleae</taxon>
        <taxon>Psophocarpus</taxon>
    </lineage>
</organism>
<feature type="transmembrane region" description="Helical" evidence="2">
    <location>
        <begin position="297"/>
        <end position="316"/>
    </location>
</feature>
<keyword evidence="2" id="KW-1133">Transmembrane helix</keyword>
<evidence type="ECO:0008006" key="5">
    <source>
        <dbReference type="Google" id="ProtNLM"/>
    </source>
</evidence>
<dbReference type="Gene3D" id="2.60.40.790">
    <property type="match status" value="1"/>
</dbReference>
<reference evidence="3 4" key="1">
    <citation type="submission" date="2024-01" db="EMBL/GenBank/DDBJ databases">
        <title>The genomes of 5 underutilized Papilionoideae crops provide insights into root nodulation and disease resistanc.</title>
        <authorList>
            <person name="Jiang F."/>
        </authorList>
    </citation>
    <scope>NUCLEOTIDE SEQUENCE [LARGE SCALE GENOMIC DNA]</scope>
    <source>
        <strain evidence="3">DUOXIRENSHENG_FW03</strain>
        <tissue evidence="3">Leaves</tissue>
    </source>
</reference>
<name>A0AAN9XS01_PSOTE</name>
<evidence type="ECO:0000256" key="2">
    <source>
        <dbReference type="SAM" id="Phobius"/>
    </source>
</evidence>
<dbReference type="InterPro" id="IPR008978">
    <property type="entry name" value="HSP20-like_chaperone"/>
</dbReference>
<dbReference type="Proteomes" id="UP001386955">
    <property type="component" value="Unassembled WGS sequence"/>
</dbReference>